<evidence type="ECO:0008006" key="3">
    <source>
        <dbReference type="Google" id="ProtNLM"/>
    </source>
</evidence>
<dbReference type="AlphaFoldDB" id="A0A1X6ZWL4"/>
<gene>
    <name evidence="1" type="ORF">ROA7450_03362</name>
</gene>
<dbReference type="Proteomes" id="UP000193061">
    <property type="component" value="Unassembled WGS sequence"/>
</dbReference>
<dbReference type="InterPro" id="IPR010982">
    <property type="entry name" value="Lambda_DNA-bd_dom_sf"/>
</dbReference>
<dbReference type="GO" id="GO:0003677">
    <property type="term" value="F:DNA binding"/>
    <property type="evidence" value="ECO:0007669"/>
    <property type="project" value="InterPro"/>
</dbReference>
<dbReference type="SUPFAM" id="SSF47413">
    <property type="entry name" value="lambda repressor-like DNA-binding domains"/>
    <property type="match status" value="1"/>
</dbReference>
<sequence length="81" mass="8387">MITGAQIRMARGYAKLSAKRLAEVSDVAESTIKRMEAIEGIPTASGTNLAKVQQALEAQGIQFLDNGDVAGGPGVALRSGE</sequence>
<evidence type="ECO:0000313" key="2">
    <source>
        <dbReference type="Proteomes" id="UP000193061"/>
    </source>
</evidence>
<proteinExistence type="predicted"/>
<name>A0A1X6ZWL4_9RHOB</name>
<protein>
    <recommendedName>
        <fullName evidence="3">HTH cro/C1-type domain-containing protein</fullName>
    </recommendedName>
</protein>
<dbReference type="Gene3D" id="1.10.260.40">
    <property type="entry name" value="lambda repressor-like DNA-binding domains"/>
    <property type="match status" value="1"/>
</dbReference>
<evidence type="ECO:0000313" key="1">
    <source>
        <dbReference type="EMBL" id="SLN63940.1"/>
    </source>
</evidence>
<keyword evidence="2" id="KW-1185">Reference proteome</keyword>
<organism evidence="1 2">
    <name type="scientific">Roseovarius albus</name>
    <dbReference type="NCBI Taxonomy" id="1247867"/>
    <lineage>
        <taxon>Bacteria</taxon>
        <taxon>Pseudomonadati</taxon>
        <taxon>Pseudomonadota</taxon>
        <taxon>Alphaproteobacteria</taxon>
        <taxon>Rhodobacterales</taxon>
        <taxon>Roseobacteraceae</taxon>
        <taxon>Roseovarius</taxon>
    </lineage>
</organism>
<dbReference type="EMBL" id="FWFX01000012">
    <property type="protein sequence ID" value="SLN63940.1"/>
    <property type="molecule type" value="Genomic_DNA"/>
</dbReference>
<accession>A0A1X6ZWL4</accession>
<reference evidence="1 2" key="1">
    <citation type="submission" date="2017-03" db="EMBL/GenBank/DDBJ databases">
        <authorList>
            <person name="Afonso C.L."/>
            <person name="Miller P.J."/>
            <person name="Scott M.A."/>
            <person name="Spackman E."/>
            <person name="Goraichik I."/>
            <person name="Dimitrov K.M."/>
            <person name="Suarez D.L."/>
            <person name="Swayne D.E."/>
        </authorList>
    </citation>
    <scope>NUCLEOTIDE SEQUENCE [LARGE SCALE GENOMIC DNA]</scope>
    <source>
        <strain evidence="1 2">CECT 7450</strain>
    </source>
</reference>